<comment type="caution">
    <text evidence="2">The sequence shown here is derived from an EMBL/GenBank/DDBJ whole genome shotgun (WGS) entry which is preliminary data.</text>
</comment>
<evidence type="ECO:0000313" key="3">
    <source>
        <dbReference type="Proteomes" id="UP001066276"/>
    </source>
</evidence>
<feature type="compositionally biased region" description="Basic and acidic residues" evidence="1">
    <location>
        <begin position="1"/>
        <end position="12"/>
    </location>
</feature>
<protein>
    <submittedName>
        <fullName evidence="2">Uncharacterized protein</fullName>
    </submittedName>
</protein>
<name>A0AAV7M1V0_PLEWA</name>
<accession>A0AAV7M1V0</accession>
<dbReference type="InterPro" id="IPR043408">
    <property type="entry name" value="IQCK"/>
</dbReference>
<dbReference type="Proteomes" id="UP001066276">
    <property type="component" value="Chromosome 10"/>
</dbReference>
<dbReference type="AlphaFoldDB" id="A0AAV7M1V0"/>
<proteinExistence type="predicted"/>
<organism evidence="2 3">
    <name type="scientific">Pleurodeles waltl</name>
    <name type="common">Iberian ribbed newt</name>
    <dbReference type="NCBI Taxonomy" id="8319"/>
    <lineage>
        <taxon>Eukaryota</taxon>
        <taxon>Metazoa</taxon>
        <taxon>Chordata</taxon>
        <taxon>Craniata</taxon>
        <taxon>Vertebrata</taxon>
        <taxon>Euteleostomi</taxon>
        <taxon>Amphibia</taxon>
        <taxon>Batrachia</taxon>
        <taxon>Caudata</taxon>
        <taxon>Salamandroidea</taxon>
        <taxon>Salamandridae</taxon>
        <taxon>Pleurodelinae</taxon>
        <taxon>Pleurodeles</taxon>
    </lineage>
</organism>
<feature type="region of interest" description="Disordered" evidence="1">
    <location>
        <begin position="1"/>
        <end position="38"/>
    </location>
</feature>
<dbReference type="PANTHER" id="PTHR34927:SF1">
    <property type="entry name" value="IQ DOMAIN-CONTAINING PROTEIN K"/>
    <property type="match status" value="1"/>
</dbReference>
<evidence type="ECO:0000256" key="1">
    <source>
        <dbReference type="SAM" id="MobiDB-lite"/>
    </source>
</evidence>
<feature type="region of interest" description="Disordered" evidence="1">
    <location>
        <begin position="264"/>
        <end position="304"/>
    </location>
</feature>
<gene>
    <name evidence="2" type="ORF">NDU88_002251</name>
</gene>
<keyword evidence="3" id="KW-1185">Reference proteome</keyword>
<dbReference type="EMBL" id="JANPWB010000014">
    <property type="protein sequence ID" value="KAJ1097124.1"/>
    <property type="molecule type" value="Genomic_DNA"/>
</dbReference>
<feature type="compositionally biased region" description="Polar residues" evidence="1">
    <location>
        <begin position="273"/>
        <end position="286"/>
    </location>
</feature>
<reference evidence="2" key="1">
    <citation type="journal article" date="2022" name="bioRxiv">
        <title>Sequencing and chromosome-scale assembly of the giantPleurodeles waltlgenome.</title>
        <authorList>
            <person name="Brown T."/>
            <person name="Elewa A."/>
            <person name="Iarovenko S."/>
            <person name="Subramanian E."/>
            <person name="Araus A.J."/>
            <person name="Petzold A."/>
            <person name="Susuki M."/>
            <person name="Suzuki K.-i.T."/>
            <person name="Hayashi T."/>
            <person name="Toyoda A."/>
            <person name="Oliveira C."/>
            <person name="Osipova E."/>
            <person name="Leigh N.D."/>
            <person name="Simon A."/>
            <person name="Yun M.H."/>
        </authorList>
    </citation>
    <scope>NUCLEOTIDE SEQUENCE</scope>
    <source>
        <strain evidence="2">20211129_DDA</strain>
        <tissue evidence="2">Liver</tissue>
    </source>
</reference>
<dbReference type="PANTHER" id="PTHR34927">
    <property type="entry name" value="IQ DOMAIN-CONTAINING PROTEIN K"/>
    <property type="match status" value="1"/>
</dbReference>
<evidence type="ECO:0000313" key="2">
    <source>
        <dbReference type="EMBL" id="KAJ1097124.1"/>
    </source>
</evidence>
<sequence length="397" mass="43176">MAADSVEAKRSAGDGGGSVTGKTSLAEQRSVGAEGSLPVQGNLEWNESISVYGSSGVESVLVEGSVVPKPLTLWEQICLEYELEQPTLPEVSTIAKQEGTSAYLESSKEPHFRLDQSQLASADFTCLIGQPPTQRLSVLPSSKTYFELEQTSSVEGSKTVKQFGTSQASLEWSAGLHLEQSQLAPDLTSLTDQRVAELPSLPASKTYFQLYQPISSEGLKTDLQFGISNSLQSSADLRFRREQSQLAPADSTRLFPAASTRVGPEGLIRVTPPDSTRVTPADSTSVAPAGSTIVIDHPPQEPLPVLPDPKTCPTREYLETFIFPILLPGMDEMLREAHRQKCFELRKRCIEAESTVSRHDFRKRMASQYAHGDCSGKLLAWLLGEEHHSASALLMAL</sequence>